<dbReference type="EMBL" id="JAFBFH010000013">
    <property type="protein sequence ID" value="MBM7715270.1"/>
    <property type="molecule type" value="Genomic_DNA"/>
</dbReference>
<protein>
    <submittedName>
        <fullName evidence="3">Thiol-disulfide isomerase/thioredoxin</fullName>
    </submittedName>
</protein>
<dbReference type="InterPro" id="IPR017937">
    <property type="entry name" value="Thioredoxin_CS"/>
</dbReference>
<feature type="domain" description="Thioredoxin" evidence="2">
    <location>
        <begin position="55"/>
        <end position="195"/>
    </location>
</feature>
<evidence type="ECO:0000259" key="2">
    <source>
        <dbReference type="PROSITE" id="PS51352"/>
    </source>
</evidence>
<dbReference type="RefSeq" id="WP_205179301.1">
    <property type="nucleotide sequence ID" value="NZ_JAFBFH010000013.1"/>
</dbReference>
<dbReference type="SUPFAM" id="SSF52833">
    <property type="entry name" value="Thioredoxin-like"/>
    <property type="match status" value="1"/>
</dbReference>
<accession>A0ABS2R6I2</accession>
<dbReference type="PANTHER" id="PTHR42852">
    <property type="entry name" value="THIOL:DISULFIDE INTERCHANGE PROTEIN DSBE"/>
    <property type="match status" value="1"/>
</dbReference>
<dbReference type="InterPro" id="IPR050553">
    <property type="entry name" value="Thioredoxin_ResA/DsbE_sf"/>
</dbReference>
<evidence type="ECO:0000313" key="3">
    <source>
        <dbReference type="EMBL" id="MBM7715270.1"/>
    </source>
</evidence>
<sequence length="195" mass="22201">MKWRWLLLVGLVAFMGIFLYKEYIGKDKYEIADESQMDVLLPDAQAESGQEESGLSAGIRPPAIELPTLDGQQFRLADYKGKIVILNFWATWCPPCRAEMPDMQKFYQNYKDKGVEIVAVNLTAAENNKEVVQTFIDEFNVAFTIPLDETGMVGQQFEAFAIPKSFIIDQEGVIQQGIIGPMTYQWMENEVNKLQ</sequence>
<gene>
    <name evidence="3" type="ORF">JOC94_002257</name>
</gene>
<dbReference type="PROSITE" id="PS00194">
    <property type="entry name" value="THIOREDOXIN_1"/>
    <property type="match status" value="1"/>
</dbReference>
<dbReference type="InterPro" id="IPR036249">
    <property type="entry name" value="Thioredoxin-like_sf"/>
</dbReference>
<dbReference type="Pfam" id="PF00578">
    <property type="entry name" value="AhpC-TSA"/>
    <property type="match status" value="1"/>
</dbReference>
<comment type="caution">
    <text evidence="3">The sequence shown here is derived from an EMBL/GenBank/DDBJ whole genome shotgun (WGS) entry which is preliminary data.</text>
</comment>
<dbReference type="InterPro" id="IPR013766">
    <property type="entry name" value="Thioredoxin_domain"/>
</dbReference>
<reference evidence="3 4" key="1">
    <citation type="submission" date="2021-01" db="EMBL/GenBank/DDBJ databases">
        <title>Genomic Encyclopedia of Type Strains, Phase IV (KMG-IV): sequencing the most valuable type-strain genomes for metagenomic binning, comparative biology and taxonomic classification.</title>
        <authorList>
            <person name="Goeker M."/>
        </authorList>
    </citation>
    <scope>NUCLEOTIDE SEQUENCE [LARGE SCALE GENOMIC DNA]</scope>
    <source>
        <strain evidence="3 4">DSM 105453</strain>
    </source>
</reference>
<keyword evidence="1" id="KW-1015">Disulfide bond</keyword>
<keyword evidence="4" id="KW-1185">Reference proteome</keyword>
<dbReference type="PROSITE" id="PS51352">
    <property type="entry name" value="THIOREDOXIN_2"/>
    <property type="match status" value="1"/>
</dbReference>
<keyword evidence="3" id="KW-0413">Isomerase</keyword>
<dbReference type="CDD" id="cd02966">
    <property type="entry name" value="TlpA_like_family"/>
    <property type="match status" value="1"/>
</dbReference>
<evidence type="ECO:0000256" key="1">
    <source>
        <dbReference type="ARBA" id="ARBA00023157"/>
    </source>
</evidence>
<dbReference type="Gene3D" id="3.40.30.10">
    <property type="entry name" value="Glutaredoxin"/>
    <property type="match status" value="1"/>
</dbReference>
<dbReference type="InterPro" id="IPR000866">
    <property type="entry name" value="AhpC/TSA"/>
</dbReference>
<name>A0ABS2R6I2_9BACI</name>
<dbReference type="Proteomes" id="UP000823485">
    <property type="component" value="Unassembled WGS sequence"/>
</dbReference>
<proteinExistence type="predicted"/>
<dbReference type="GO" id="GO:0016853">
    <property type="term" value="F:isomerase activity"/>
    <property type="evidence" value="ECO:0007669"/>
    <property type="project" value="UniProtKB-KW"/>
</dbReference>
<evidence type="ECO:0000313" key="4">
    <source>
        <dbReference type="Proteomes" id="UP000823485"/>
    </source>
</evidence>
<organism evidence="3 4">
    <name type="scientific">Siminovitchia thermophila</name>
    <dbReference type="NCBI Taxonomy" id="1245522"/>
    <lineage>
        <taxon>Bacteria</taxon>
        <taxon>Bacillati</taxon>
        <taxon>Bacillota</taxon>
        <taxon>Bacilli</taxon>
        <taxon>Bacillales</taxon>
        <taxon>Bacillaceae</taxon>
        <taxon>Siminovitchia</taxon>
    </lineage>
</organism>
<dbReference type="PANTHER" id="PTHR42852:SF1">
    <property type="entry name" value="THIOREDOXIN-LIKE PROTEIN YNEN"/>
    <property type="match status" value="1"/>
</dbReference>